<sequence length="478" mass="53001">MSRILLSLLCLALLSPLPLRAEVEEQRSTLADQQEVAVTIYNDNLALIRDQRQVTLNAGENHLALREVSAGMRPETALLHSLTDPQGLRVIEQNFDFDLLTPGKLLEKYVGKKVQVVRTHPQTGAESFETAEVLAAVEGPVLKIGDRIETGVPGRLVYPDVPANLRDRPTLVTQLHSDQGGEQQIELSYLTSGLSWAADYVAQLDAKGERLDLSGWVTLTNRSGATYRQARLQLVAGDVNQVRQVTPMARDFAMEKGMVAASAPMREESLFEYHLYSLDRPTTLADNQTKQVSLLGAAGVPVAREYLLQGGDYYYRDRFDSLGDQLKVGVFLELVNSEKAGLGMPLPKGIVRVYQKDSRGNAQFVGEDRIDHTPKNETIRLKLGDAFDVTAKRKQTDFKKLGGDGRYNYIFESAYEIVLKNAKSEAVTVKVAEPLPGDWKIAQESHPHEKAAWGLALWSVPVPAEGSTTLTYRARVRY</sequence>
<organism evidence="3 4">
    <name type="scientific">Trichloromonas acetexigens</name>
    <dbReference type="NCBI Taxonomy" id="38815"/>
    <lineage>
        <taxon>Bacteria</taxon>
        <taxon>Pseudomonadati</taxon>
        <taxon>Thermodesulfobacteriota</taxon>
        <taxon>Desulfuromonadia</taxon>
        <taxon>Desulfuromonadales</taxon>
        <taxon>Trichloromonadaceae</taxon>
        <taxon>Trichloromonas</taxon>
    </lineage>
</organism>
<reference evidence="3 4" key="1">
    <citation type="submission" date="2019-07" db="EMBL/GenBank/DDBJ databases">
        <title>Insights of Desulfuromonas acetexigens electromicrobiology.</title>
        <authorList>
            <person name="Katuri K."/>
            <person name="Sapireddy V."/>
            <person name="Shaw D.R."/>
            <person name="Saikaly P."/>
        </authorList>
    </citation>
    <scope>NUCLEOTIDE SEQUENCE [LARGE SCALE GENOMIC DNA]</scope>
    <source>
        <strain evidence="3 4">2873</strain>
    </source>
</reference>
<keyword evidence="1" id="KW-0732">Signal</keyword>
<evidence type="ECO:0000256" key="1">
    <source>
        <dbReference type="SAM" id="SignalP"/>
    </source>
</evidence>
<dbReference type="PANTHER" id="PTHR38075">
    <property type="entry name" value="DUF4139 DOMAIN-CONTAINING PROTEIN"/>
    <property type="match status" value="1"/>
</dbReference>
<dbReference type="AlphaFoldDB" id="A0A550JIL9"/>
<name>A0A550JIL9_9BACT</name>
<feature type="chain" id="PRO_5021941772" evidence="1">
    <location>
        <begin position="22"/>
        <end position="478"/>
    </location>
</feature>
<gene>
    <name evidence="3" type="ORF">FL622_02905</name>
</gene>
<dbReference type="InterPro" id="IPR037291">
    <property type="entry name" value="DUF4139"/>
</dbReference>
<evidence type="ECO:0000313" key="3">
    <source>
        <dbReference type="EMBL" id="TRO83048.1"/>
    </source>
</evidence>
<dbReference type="RefSeq" id="WP_092055370.1">
    <property type="nucleotide sequence ID" value="NZ_FOJJ01000012.1"/>
</dbReference>
<protein>
    <submittedName>
        <fullName evidence="3">DUF4139 domain-containing protein</fullName>
    </submittedName>
</protein>
<proteinExistence type="predicted"/>
<dbReference type="PANTHER" id="PTHR38075:SF1">
    <property type="entry name" value="DUF4139 DOMAIN-CONTAINING PROTEIN"/>
    <property type="match status" value="1"/>
</dbReference>
<dbReference type="OrthoDB" id="9808067at2"/>
<dbReference type="Proteomes" id="UP000317155">
    <property type="component" value="Unassembled WGS sequence"/>
</dbReference>
<dbReference type="Pfam" id="PF13598">
    <property type="entry name" value="DUF4139"/>
    <property type="match status" value="1"/>
</dbReference>
<evidence type="ECO:0000313" key="4">
    <source>
        <dbReference type="Proteomes" id="UP000317155"/>
    </source>
</evidence>
<evidence type="ECO:0000259" key="2">
    <source>
        <dbReference type="Pfam" id="PF13598"/>
    </source>
</evidence>
<comment type="caution">
    <text evidence="3">The sequence shown here is derived from an EMBL/GenBank/DDBJ whole genome shotgun (WGS) entry which is preliminary data.</text>
</comment>
<keyword evidence="4" id="KW-1185">Reference proteome</keyword>
<feature type="signal peptide" evidence="1">
    <location>
        <begin position="1"/>
        <end position="21"/>
    </location>
</feature>
<dbReference type="EMBL" id="VJVV01000002">
    <property type="protein sequence ID" value="TRO83048.1"/>
    <property type="molecule type" value="Genomic_DNA"/>
</dbReference>
<feature type="domain" description="DUF4139" evidence="2">
    <location>
        <begin position="185"/>
        <end position="478"/>
    </location>
</feature>
<accession>A0A550JIL9</accession>